<protein>
    <submittedName>
        <fullName evidence="2">Uncharacterized protein</fullName>
    </submittedName>
</protein>
<dbReference type="AlphaFoldDB" id="D2R826"/>
<dbReference type="STRING" id="530564.Psta_4716"/>
<sequence length="117" mass="13153">MPREHLATNSPTSVAWAGEYQKSRERVKANRPIFCLKKEREGTAGKLHLAAENAGRNRRPIVTPIPPAWGGNVLDRRGILHKSRYVRDDATQPAKNPRSSGNVYVFADARATDHRNR</sequence>
<dbReference type="HOGENOM" id="CLU_2082650_0_0_0"/>
<dbReference type="KEGG" id="psl:Psta_4716"/>
<evidence type="ECO:0000313" key="2">
    <source>
        <dbReference type="EMBL" id="ADB19357.1"/>
    </source>
</evidence>
<feature type="region of interest" description="Disordered" evidence="1">
    <location>
        <begin position="84"/>
        <end position="117"/>
    </location>
</feature>
<reference evidence="2 3" key="1">
    <citation type="journal article" date="2009" name="Stand. Genomic Sci.">
        <title>Complete genome sequence of Pirellula staleyi type strain (ATCC 27377).</title>
        <authorList>
            <person name="Clum A."/>
            <person name="Tindall B.J."/>
            <person name="Sikorski J."/>
            <person name="Ivanova N."/>
            <person name="Mavrommatis K."/>
            <person name="Lucas S."/>
            <person name="Glavina del Rio T."/>
            <person name="Nolan M."/>
            <person name="Chen F."/>
            <person name="Tice H."/>
            <person name="Pitluck S."/>
            <person name="Cheng J.F."/>
            <person name="Chertkov O."/>
            <person name="Brettin T."/>
            <person name="Han C."/>
            <person name="Detter J.C."/>
            <person name="Kuske C."/>
            <person name="Bruce D."/>
            <person name="Goodwin L."/>
            <person name="Ovchinikova G."/>
            <person name="Pati A."/>
            <person name="Mikhailova N."/>
            <person name="Chen A."/>
            <person name="Palaniappan K."/>
            <person name="Land M."/>
            <person name="Hauser L."/>
            <person name="Chang Y.J."/>
            <person name="Jeffries C.D."/>
            <person name="Chain P."/>
            <person name="Rohde M."/>
            <person name="Goker M."/>
            <person name="Bristow J."/>
            <person name="Eisen J.A."/>
            <person name="Markowitz V."/>
            <person name="Hugenholtz P."/>
            <person name="Kyrpides N.C."/>
            <person name="Klenk H.P."/>
            <person name="Lapidus A."/>
        </authorList>
    </citation>
    <scope>NUCLEOTIDE SEQUENCE [LARGE SCALE GENOMIC DNA]</scope>
    <source>
        <strain evidence="3">ATCC 27377 / DSM 6068 / ICPB 4128</strain>
    </source>
</reference>
<proteinExistence type="predicted"/>
<evidence type="ECO:0000313" key="3">
    <source>
        <dbReference type="Proteomes" id="UP000001887"/>
    </source>
</evidence>
<feature type="compositionally biased region" description="Polar residues" evidence="1">
    <location>
        <begin position="93"/>
        <end position="102"/>
    </location>
</feature>
<evidence type="ECO:0000256" key="1">
    <source>
        <dbReference type="SAM" id="MobiDB-lite"/>
    </source>
</evidence>
<keyword evidence="3" id="KW-1185">Reference proteome</keyword>
<gene>
    <name evidence="2" type="ordered locus">Psta_4716</name>
</gene>
<dbReference type="EMBL" id="CP001848">
    <property type="protein sequence ID" value="ADB19357.1"/>
    <property type="molecule type" value="Genomic_DNA"/>
</dbReference>
<accession>D2R826</accession>
<name>D2R826_PIRSD</name>
<dbReference type="Proteomes" id="UP000001887">
    <property type="component" value="Chromosome"/>
</dbReference>
<organism evidence="2 3">
    <name type="scientific">Pirellula staleyi (strain ATCC 27377 / DSM 6068 / ICPB 4128)</name>
    <name type="common">Pirella staleyi</name>
    <dbReference type="NCBI Taxonomy" id="530564"/>
    <lineage>
        <taxon>Bacteria</taxon>
        <taxon>Pseudomonadati</taxon>
        <taxon>Planctomycetota</taxon>
        <taxon>Planctomycetia</taxon>
        <taxon>Pirellulales</taxon>
        <taxon>Pirellulaceae</taxon>
        <taxon>Pirellula</taxon>
    </lineage>
</organism>